<feature type="signal peptide" evidence="2">
    <location>
        <begin position="1"/>
        <end position="23"/>
    </location>
</feature>
<gene>
    <name evidence="3" type="ORF">TWF718_009829</name>
</gene>
<dbReference type="EMBL" id="JAVHNR010000007">
    <property type="protein sequence ID" value="KAK6337043.1"/>
    <property type="molecule type" value="Genomic_DNA"/>
</dbReference>
<protein>
    <submittedName>
        <fullName evidence="3">Uncharacterized protein</fullName>
    </submittedName>
</protein>
<feature type="chain" id="PRO_5042915064" evidence="2">
    <location>
        <begin position="24"/>
        <end position="418"/>
    </location>
</feature>
<feature type="region of interest" description="Disordered" evidence="1">
    <location>
        <begin position="135"/>
        <end position="186"/>
    </location>
</feature>
<evidence type="ECO:0000256" key="2">
    <source>
        <dbReference type="SAM" id="SignalP"/>
    </source>
</evidence>
<evidence type="ECO:0000313" key="3">
    <source>
        <dbReference type="EMBL" id="KAK6337043.1"/>
    </source>
</evidence>
<reference evidence="3 4" key="1">
    <citation type="submission" date="2019-10" db="EMBL/GenBank/DDBJ databases">
        <authorList>
            <person name="Palmer J.M."/>
        </authorList>
    </citation>
    <scope>NUCLEOTIDE SEQUENCE [LARGE SCALE GENOMIC DNA]</scope>
    <source>
        <strain evidence="3 4">TWF718</strain>
    </source>
</reference>
<keyword evidence="4" id="KW-1185">Reference proteome</keyword>
<sequence length="418" mass="46251">MAGSSRFSLLVVALIALVSFVTARTVITSETCTTRYCNYPPKKVIRVTKPICKTTRYTVTRWKTVSIATSTRTISETVTVMSQRYTTIWRTSTVTTLATVWIGTTTHTRTVHVTTTSTNATVTLPLTTFTITTPSVSLPPPPGFTAVADDPDNKERLENPPNDPPWWESGRHRRNAEPEPEPATAKRYASAVTCTQTLLTKTGTSDLWKTTTKASKTTTKYVGVTKATSFLPRITLTSTTTKYIFTGTTSKYKVAFFSTIFTRTLTSYTDTTTYLSTTTTDSPAPTYYEACGPNNRSPGPHFNSLWTSELFGPGAGEVVQQIPTNGTSYDCCVACHTYSGVGTCIGNVWHAKTWWGELPCQGADCPEYTARCDLVIAQPDAETQCRRHQFSFTMTFNTMLIIVSNGPTCNRWMFWGFF</sequence>
<evidence type="ECO:0000256" key="1">
    <source>
        <dbReference type="SAM" id="MobiDB-lite"/>
    </source>
</evidence>
<name>A0AAN8MUA4_9PEZI</name>
<dbReference type="Proteomes" id="UP001313282">
    <property type="component" value="Unassembled WGS sequence"/>
</dbReference>
<evidence type="ECO:0000313" key="4">
    <source>
        <dbReference type="Proteomes" id="UP001313282"/>
    </source>
</evidence>
<proteinExistence type="predicted"/>
<dbReference type="AlphaFoldDB" id="A0AAN8MUA4"/>
<keyword evidence="2" id="KW-0732">Signal</keyword>
<accession>A0AAN8MUA4</accession>
<organism evidence="3 4">
    <name type="scientific">Orbilia javanica</name>
    <dbReference type="NCBI Taxonomy" id="47235"/>
    <lineage>
        <taxon>Eukaryota</taxon>
        <taxon>Fungi</taxon>
        <taxon>Dikarya</taxon>
        <taxon>Ascomycota</taxon>
        <taxon>Pezizomycotina</taxon>
        <taxon>Orbiliomycetes</taxon>
        <taxon>Orbiliales</taxon>
        <taxon>Orbiliaceae</taxon>
        <taxon>Orbilia</taxon>
    </lineage>
</organism>
<comment type="caution">
    <text evidence="3">The sequence shown here is derived from an EMBL/GenBank/DDBJ whole genome shotgun (WGS) entry which is preliminary data.</text>
</comment>